<evidence type="ECO:0000256" key="2">
    <source>
        <dbReference type="ARBA" id="ARBA00022598"/>
    </source>
</evidence>
<comment type="subunit">
    <text evidence="7">Heterotrimer of A, B and C subunits.</text>
</comment>
<keyword evidence="4 7" id="KW-0067">ATP-binding</keyword>
<comment type="function">
    <text evidence="7">Allows the formation of correctly charged Gln-tRNA(Gln) through the transamidation of misacylated Glu-tRNA(Gln) in organisms which lack glutaminyl-tRNA synthetase. The reaction takes place in the presence of glutamine and ATP through an activated gamma-phospho-Glu-tRNA(Gln).</text>
</comment>
<dbReference type="Pfam" id="PF01425">
    <property type="entry name" value="Amidase"/>
    <property type="match status" value="1"/>
</dbReference>
<feature type="active site" description="Charge relay system" evidence="7">
    <location>
        <position position="81"/>
    </location>
</feature>
<dbReference type="GO" id="GO:0050567">
    <property type="term" value="F:glutaminyl-tRNA synthase (glutamine-hydrolyzing) activity"/>
    <property type="evidence" value="ECO:0007669"/>
    <property type="project" value="UniProtKB-UniRule"/>
</dbReference>
<dbReference type="PANTHER" id="PTHR11895">
    <property type="entry name" value="TRANSAMIDASE"/>
    <property type="match status" value="1"/>
</dbReference>
<keyword evidence="2 7" id="KW-0436">Ligase</keyword>
<evidence type="ECO:0000256" key="1">
    <source>
        <dbReference type="ARBA" id="ARBA00008069"/>
    </source>
</evidence>
<dbReference type="SUPFAM" id="SSF75304">
    <property type="entry name" value="Amidase signature (AS) enzymes"/>
    <property type="match status" value="1"/>
</dbReference>
<keyword evidence="5 7" id="KW-0648">Protein biosynthesis</keyword>
<sequence length="483" mass="52950">MNNINLSELTIRKAHDSMKSGDFSARELTQSYLEVIKEKNPNINAYLHIFEENALKQADEADKRFKDGTAVLLTGIPMAIKNNILVKGEITTASSKILENYHATYDATVIEKLKRAGAVFLGGVNLDEFAMGGSTENSAYGVTKNPYDDTRVSGGSSGGSASAVAMDGALSALGTDTGGSIRQPSSFCGTVGLKTTYGRVSRYGAIAMGSSLDQIGPIAKTVDDAEIIYDCIKGEDKMDSQTIPENILKRPMVKEKMTIGVPRHFMKDGVDLDVMKNFEESLEKLKSLGHEIKEIELPNIDYSLATYYIIMPAEVSTNLARFDGVRFGLLKEGENGIQDYMKTRAVGFGPEARRRIILGTYVLSAGYYDAYYNKATALREIMKKDFVKAFEDVDVILTPTSPIPAFKIGEKANDPVQMYLADIFTVSANMVGVPAISVPSGFTEREGKQLPLGIQFMAPWMGENVLFKIGRDFEKAMNLRDIK</sequence>
<dbReference type="AlphaFoldDB" id="A0A1F5EMR4"/>
<accession>A0A1F5EMR4</accession>
<protein>
    <recommendedName>
        <fullName evidence="7">Glutamyl-tRNA(Gln) amidotransferase subunit A</fullName>
        <shortName evidence="7">Glu-ADT subunit A</shortName>
        <ecNumber evidence="7">6.3.5.7</ecNumber>
    </recommendedName>
</protein>
<dbReference type="PROSITE" id="PS00571">
    <property type="entry name" value="AMIDASES"/>
    <property type="match status" value="1"/>
</dbReference>
<proteinExistence type="inferred from homology"/>
<feature type="active site" description="Acyl-ester intermediate" evidence="7">
    <location>
        <position position="180"/>
    </location>
</feature>
<evidence type="ECO:0000313" key="10">
    <source>
        <dbReference type="Proteomes" id="UP000176865"/>
    </source>
</evidence>
<dbReference type="PANTHER" id="PTHR11895:SF151">
    <property type="entry name" value="GLUTAMYL-TRNA(GLN) AMIDOTRANSFERASE SUBUNIT A"/>
    <property type="match status" value="1"/>
</dbReference>
<dbReference type="GO" id="GO:0006412">
    <property type="term" value="P:translation"/>
    <property type="evidence" value="ECO:0007669"/>
    <property type="project" value="UniProtKB-UniRule"/>
</dbReference>
<dbReference type="InterPro" id="IPR036928">
    <property type="entry name" value="AS_sf"/>
</dbReference>
<dbReference type="InterPro" id="IPR023631">
    <property type="entry name" value="Amidase_dom"/>
</dbReference>
<reference evidence="9 10" key="1">
    <citation type="journal article" date="2016" name="Nat. Commun.">
        <title>Thousands of microbial genomes shed light on interconnected biogeochemical processes in an aquifer system.</title>
        <authorList>
            <person name="Anantharaman K."/>
            <person name="Brown C.T."/>
            <person name="Hug L.A."/>
            <person name="Sharon I."/>
            <person name="Castelle C.J."/>
            <person name="Probst A.J."/>
            <person name="Thomas B.C."/>
            <person name="Singh A."/>
            <person name="Wilkins M.J."/>
            <person name="Karaoz U."/>
            <person name="Brodie E.L."/>
            <person name="Williams K.H."/>
            <person name="Hubbard S.S."/>
            <person name="Banfield J.F."/>
        </authorList>
    </citation>
    <scope>NUCLEOTIDE SEQUENCE [LARGE SCALE GENOMIC DNA]</scope>
</reference>
<dbReference type="InterPro" id="IPR004412">
    <property type="entry name" value="GatA"/>
</dbReference>
<dbReference type="Proteomes" id="UP000176865">
    <property type="component" value="Unassembled WGS sequence"/>
</dbReference>
<name>A0A1F5EMR4_9BACT</name>
<dbReference type="STRING" id="1797579.A2996_02995"/>
<evidence type="ECO:0000256" key="7">
    <source>
        <dbReference type="HAMAP-Rule" id="MF_00120"/>
    </source>
</evidence>
<dbReference type="InterPro" id="IPR000120">
    <property type="entry name" value="Amidase"/>
</dbReference>
<feature type="active site" description="Charge relay system" evidence="7">
    <location>
        <position position="156"/>
    </location>
</feature>
<dbReference type="InterPro" id="IPR020556">
    <property type="entry name" value="Amidase_CS"/>
</dbReference>
<keyword evidence="3 7" id="KW-0547">Nucleotide-binding</keyword>
<feature type="domain" description="Amidase" evidence="8">
    <location>
        <begin position="27"/>
        <end position="465"/>
    </location>
</feature>
<comment type="caution">
    <text evidence="9">The sequence shown here is derived from an EMBL/GenBank/DDBJ whole genome shotgun (WGS) entry which is preliminary data.</text>
</comment>
<evidence type="ECO:0000259" key="8">
    <source>
        <dbReference type="Pfam" id="PF01425"/>
    </source>
</evidence>
<comment type="similarity">
    <text evidence="1 7">Belongs to the amidase family. GatA subfamily.</text>
</comment>
<organism evidence="9 10">
    <name type="scientific">Candidatus Campbellbacteria bacterium RIFCSPLOWO2_01_FULL_34_15</name>
    <dbReference type="NCBI Taxonomy" id="1797579"/>
    <lineage>
        <taxon>Bacteria</taxon>
        <taxon>Candidatus Campbelliibacteriota</taxon>
    </lineage>
</organism>
<evidence type="ECO:0000256" key="5">
    <source>
        <dbReference type="ARBA" id="ARBA00022917"/>
    </source>
</evidence>
<gene>
    <name evidence="7" type="primary">gatA</name>
    <name evidence="9" type="ORF">A2996_02995</name>
</gene>
<evidence type="ECO:0000256" key="6">
    <source>
        <dbReference type="ARBA" id="ARBA00047407"/>
    </source>
</evidence>
<dbReference type="Gene3D" id="3.90.1300.10">
    <property type="entry name" value="Amidase signature (AS) domain"/>
    <property type="match status" value="1"/>
</dbReference>
<dbReference type="GO" id="GO:0005524">
    <property type="term" value="F:ATP binding"/>
    <property type="evidence" value="ECO:0007669"/>
    <property type="project" value="UniProtKB-KW"/>
</dbReference>
<dbReference type="GO" id="GO:0030956">
    <property type="term" value="C:glutamyl-tRNA(Gln) amidotransferase complex"/>
    <property type="evidence" value="ECO:0007669"/>
    <property type="project" value="InterPro"/>
</dbReference>
<comment type="catalytic activity">
    <reaction evidence="6 7">
        <text>L-glutamyl-tRNA(Gln) + L-glutamine + ATP + H2O = L-glutaminyl-tRNA(Gln) + L-glutamate + ADP + phosphate + H(+)</text>
        <dbReference type="Rhea" id="RHEA:17521"/>
        <dbReference type="Rhea" id="RHEA-COMP:9681"/>
        <dbReference type="Rhea" id="RHEA-COMP:9684"/>
        <dbReference type="ChEBI" id="CHEBI:15377"/>
        <dbReference type="ChEBI" id="CHEBI:15378"/>
        <dbReference type="ChEBI" id="CHEBI:29985"/>
        <dbReference type="ChEBI" id="CHEBI:30616"/>
        <dbReference type="ChEBI" id="CHEBI:43474"/>
        <dbReference type="ChEBI" id="CHEBI:58359"/>
        <dbReference type="ChEBI" id="CHEBI:78520"/>
        <dbReference type="ChEBI" id="CHEBI:78521"/>
        <dbReference type="ChEBI" id="CHEBI:456216"/>
        <dbReference type="EC" id="6.3.5.7"/>
    </reaction>
</comment>
<dbReference type="NCBIfam" id="TIGR00132">
    <property type="entry name" value="gatA"/>
    <property type="match status" value="1"/>
</dbReference>
<dbReference type="HAMAP" id="MF_00120">
    <property type="entry name" value="GatA"/>
    <property type="match status" value="1"/>
</dbReference>
<evidence type="ECO:0000256" key="3">
    <source>
        <dbReference type="ARBA" id="ARBA00022741"/>
    </source>
</evidence>
<evidence type="ECO:0000313" key="9">
    <source>
        <dbReference type="EMBL" id="OGD68691.1"/>
    </source>
</evidence>
<dbReference type="EC" id="6.3.5.7" evidence="7"/>
<evidence type="ECO:0000256" key="4">
    <source>
        <dbReference type="ARBA" id="ARBA00022840"/>
    </source>
</evidence>
<dbReference type="EMBL" id="MFAB01000018">
    <property type="protein sequence ID" value="OGD68691.1"/>
    <property type="molecule type" value="Genomic_DNA"/>
</dbReference>